<gene>
    <name evidence="2" type="ORF">CTI18_05945</name>
</gene>
<feature type="chain" id="PRO_5013681333" evidence="1">
    <location>
        <begin position="22"/>
        <end position="146"/>
    </location>
</feature>
<organism evidence="2 3">
    <name type="scientific">Prevotella intermedia</name>
    <dbReference type="NCBI Taxonomy" id="28131"/>
    <lineage>
        <taxon>Bacteria</taxon>
        <taxon>Pseudomonadati</taxon>
        <taxon>Bacteroidota</taxon>
        <taxon>Bacteroidia</taxon>
        <taxon>Bacteroidales</taxon>
        <taxon>Prevotellaceae</taxon>
        <taxon>Prevotella</taxon>
    </lineage>
</organism>
<keyword evidence="1" id="KW-0732">Signal</keyword>
<dbReference type="SUPFAM" id="SSF52833">
    <property type="entry name" value="Thioredoxin-like"/>
    <property type="match status" value="1"/>
</dbReference>
<evidence type="ECO:0000313" key="3">
    <source>
        <dbReference type="Proteomes" id="UP000230046"/>
    </source>
</evidence>
<dbReference type="InterPro" id="IPR036249">
    <property type="entry name" value="Thioredoxin-like_sf"/>
</dbReference>
<dbReference type="NCBIfam" id="NF040494">
    <property type="entry name" value="nitrored_ArsF"/>
    <property type="match status" value="1"/>
</dbReference>
<protein>
    <submittedName>
        <fullName evidence="2">Thioredoxin</fullName>
    </submittedName>
</protein>
<feature type="signal peptide" evidence="1">
    <location>
        <begin position="1"/>
        <end position="21"/>
    </location>
</feature>
<dbReference type="InterPro" id="IPR047698">
    <property type="entry name" value="ArsF-like"/>
</dbReference>
<dbReference type="AlphaFoldDB" id="A0A2G8IBJ5"/>
<sequence>MKKCLFLIVACFTFIFCNMNAKDGTDAQALKKTTVKDYVEVLYFHGKQRCATCMAIESNTKATMKKNFADQIKKGKVTFKVIDISKKENEKIAEKYEVTWSSLFIVRHKNGKETYKNMTEFAFANARKSPDVFRAGVVKSVNEMLR</sequence>
<evidence type="ECO:0000313" key="2">
    <source>
        <dbReference type="EMBL" id="PIK20893.1"/>
    </source>
</evidence>
<evidence type="ECO:0000256" key="1">
    <source>
        <dbReference type="SAM" id="SignalP"/>
    </source>
</evidence>
<dbReference type="Proteomes" id="UP000230046">
    <property type="component" value="Unassembled WGS sequence"/>
</dbReference>
<reference evidence="2 3" key="1">
    <citation type="submission" date="2017-11" db="EMBL/GenBank/DDBJ databases">
        <title>Genome sequencing of Prevotella intermedia KCOM 1653.</title>
        <authorList>
            <person name="Kook J.-K."/>
            <person name="Park S.-N."/>
            <person name="Lim Y.K."/>
        </authorList>
    </citation>
    <scope>NUCLEOTIDE SEQUENCE [LARGE SCALE GENOMIC DNA]</scope>
    <source>
        <strain evidence="2 3">KCOM 1653</strain>
    </source>
</reference>
<comment type="caution">
    <text evidence="2">The sequence shown here is derived from an EMBL/GenBank/DDBJ whole genome shotgun (WGS) entry which is preliminary data.</text>
</comment>
<dbReference type="Gene3D" id="3.40.30.10">
    <property type="entry name" value="Glutaredoxin"/>
    <property type="match status" value="1"/>
</dbReference>
<dbReference type="EMBL" id="PEKN01000001">
    <property type="protein sequence ID" value="PIK20893.1"/>
    <property type="molecule type" value="Genomic_DNA"/>
</dbReference>
<proteinExistence type="predicted"/>
<accession>A0A2G8IBJ5</accession>
<dbReference type="RefSeq" id="WP_004359044.1">
    <property type="nucleotide sequence ID" value="NZ_PEKN01000001.1"/>
</dbReference>
<name>A0A2G8IBJ5_PREIN</name>